<reference evidence="5 6" key="1">
    <citation type="journal article" date="2014" name="Int. J. Syst. Evol. Microbiol.">
        <title>Methanobacterium paludis sp. nov. and a novel strain of Methanobacterium lacus isolated from northern peatlands.</title>
        <authorList>
            <person name="Cadillo-Quiroz H."/>
            <person name="Brauer S.L."/>
            <person name="Goodson N."/>
            <person name="Yavitt J.B."/>
            <person name="Zinder S.H."/>
        </authorList>
    </citation>
    <scope>NUCLEOTIDE SEQUENCE [LARGE SCALE GENOMIC DNA]</scope>
    <source>
        <strain evidence="6">DSM 25820 / JCM 18151 / SWAN1</strain>
    </source>
</reference>
<dbReference type="InterPro" id="IPR001091">
    <property type="entry name" value="RM_Methyltransferase"/>
</dbReference>
<dbReference type="STRING" id="868131.MSWAN_1609"/>
<dbReference type="EMBL" id="CP002772">
    <property type="protein sequence ID" value="AEG18620.1"/>
    <property type="molecule type" value="Genomic_DNA"/>
</dbReference>
<sequence length="253" mass="29401">MYNLYEGDCLEIMQSIKDKSVDLILCDLPYGTTACKWDNIIPLEPLWNEYNRIIKDHGAIVLSSLPPFTADLIQSNREMFRYEWIWQKTCPVGFLNSHKMPLRAHEVLLVFYKKLPTYNPQMWMSKPYHRKRSGNQRKHTVYSPYKSSETKSNGERFPLDVITFSRDRKTYHPTQKPVKLFEYIIKTYTNPGDLVLDNCAGSGTTGVACSNLGRDCILIEQDPEYCDLIRERMGNSKEEIKSTTLENFNCKGC</sequence>
<proteinExistence type="inferred from homology"/>
<feature type="domain" description="DNA methylase N-4/N-6" evidence="4">
    <location>
        <begin position="21"/>
        <end position="230"/>
    </location>
</feature>
<gene>
    <name evidence="5" type="ordered locus">MSWAN_1609</name>
</gene>
<dbReference type="GeneID" id="10669117"/>
<keyword evidence="1 3" id="KW-0489">Methyltransferase</keyword>
<dbReference type="PRINTS" id="PR00508">
    <property type="entry name" value="S21N4MTFRASE"/>
</dbReference>
<dbReference type="GO" id="GO:0032259">
    <property type="term" value="P:methylation"/>
    <property type="evidence" value="ECO:0007669"/>
    <property type="project" value="UniProtKB-KW"/>
</dbReference>
<dbReference type="Gene3D" id="3.40.50.150">
    <property type="entry name" value="Vaccinia Virus protein VP39"/>
    <property type="match status" value="1"/>
</dbReference>
<dbReference type="InterPro" id="IPR029063">
    <property type="entry name" value="SAM-dependent_MTases_sf"/>
</dbReference>
<dbReference type="GO" id="GO:0015667">
    <property type="term" value="F:site-specific DNA-methyltransferase (cytosine-N4-specific) activity"/>
    <property type="evidence" value="ECO:0007669"/>
    <property type="project" value="UniProtKB-EC"/>
</dbReference>
<dbReference type="GO" id="GO:0008170">
    <property type="term" value="F:N-methyltransferase activity"/>
    <property type="evidence" value="ECO:0007669"/>
    <property type="project" value="InterPro"/>
</dbReference>
<dbReference type="AlphaFoldDB" id="F6D2A3"/>
<organism evidence="5 6">
    <name type="scientific">Methanobacterium paludis (strain DSM 25820 / JCM 18151 / SWAN1)</name>
    <dbReference type="NCBI Taxonomy" id="868131"/>
    <lineage>
        <taxon>Archaea</taxon>
        <taxon>Methanobacteriati</taxon>
        <taxon>Methanobacteriota</taxon>
        <taxon>Methanomada group</taxon>
        <taxon>Methanobacteria</taxon>
        <taxon>Methanobacteriales</taxon>
        <taxon>Methanobacteriaceae</taxon>
        <taxon>Methanobacterium</taxon>
    </lineage>
</organism>
<accession>F6D2A3</accession>
<dbReference type="GO" id="GO:0009307">
    <property type="term" value="P:DNA restriction-modification system"/>
    <property type="evidence" value="ECO:0007669"/>
    <property type="project" value="UniProtKB-KW"/>
</dbReference>
<evidence type="ECO:0000313" key="5">
    <source>
        <dbReference type="EMBL" id="AEG18620.1"/>
    </source>
</evidence>
<keyword evidence="2" id="KW-0808">Transferase</keyword>
<comment type="similarity">
    <text evidence="3">Belongs to the N(4)/N(6)-methyltransferase family.</text>
</comment>
<name>F6D2A3_METPW</name>
<dbReference type="OrthoDB" id="110678at2157"/>
<evidence type="ECO:0000259" key="4">
    <source>
        <dbReference type="Pfam" id="PF01555"/>
    </source>
</evidence>
<dbReference type="Pfam" id="PF01555">
    <property type="entry name" value="N6_N4_Mtase"/>
    <property type="match status" value="1"/>
</dbReference>
<dbReference type="HOGENOM" id="CLU_024927_3_0_2"/>
<dbReference type="SUPFAM" id="SSF53335">
    <property type="entry name" value="S-adenosyl-L-methionine-dependent methyltransferases"/>
    <property type="match status" value="1"/>
</dbReference>
<dbReference type="GO" id="GO:0003677">
    <property type="term" value="F:DNA binding"/>
    <property type="evidence" value="ECO:0007669"/>
    <property type="project" value="InterPro"/>
</dbReference>
<dbReference type="eggNOG" id="arCOG00115">
    <property type="taxonomic scope" value="Archaea"/>
</dbReference>
<protein>
    <recommendedName>
        <fullName evidence="3">Type II methyltransferase</fullName>
        <ecNumber evidence="3">2.1.1.113</ecNumber>
    </recommendedName>
    <alternativeName>
        <fullName evidence="3">N-4 cytosine-specific methyltransferase</fullName>
    </alternativeName>
</protein>
<dbReference type="EC" id="2.1.1.113" evidence="3"/>
<evidence type="ECO:0000313" key="6">
    <source>
        <dbReference type="Proteomes" id="UP000009231"/>
    </source>
</evidence>
<keyword evidence="3" id="KW-0949">S-adenosyl-L-methionine</keyword>
<evidence type="ECO:0000256" key="1">
    <source>
        <dbReference type="ARBA" id="ARBA00022603"/>
    </source>
</evidence>
<dbReference type="InterPro" id="IPR002941">
    <property type="entry name" value="DNA_methylase_N4/N6"/>
</dbReference>
<dbReference type="RefSeq" id="WP_013826119.1">
    <property type="nucleotide sequence ID" value="NC_015574.1"/>
</dbReference>
<comment type="catalytic activity">
    <reaction evidence="3">
        <text>a 2'-deoxycytidine in DNA + S-adenosyl-L-methionine = an N(4)-methyl-2'-deoxycytidine in DNA + S-adenosyl-L-homocysteine + H(+)</text>
        <dbReference type="Rhea" id="RHEA:16857"/>
        <dbReference type="Rhea" id="RHEA-COMP:11369"/>
        <dbReference type="Rhea" id="RHEA-COMP:13674"/>
        <dbReference type="ChEBI" id="CHEBI:15378"/>
        <dbReference type="ChEBI" id="CHEBI:57856"/>
        <dbReference type="ChEBI" id="CHEBI:59789"/>
        <dbReference type="ChEBI" id="CHEBI:85452"/>
        <dbReference type="ChEBI" id="CHEBI:137933"/>
        <dbReference type="EC" id="2.1.1.113"/>
    </reaction>
</comment>
<evidence type="ECO:0000256" key="2">
    <source>
        <dbReference type="ARBA" id="ARBA00022679"/>
    </source>
</evidence>
<keyword evidence="6" id="KW-1185">Reference proteome</keyword>
<evidence type="ECO:0000256" key="3">
    <source>
        <dbReference type="RuleBase" id="RU362026"/>
    </source>
</evidence>
<dbReference type="KEGG" id="mew:MSWAN_1609"/>
<keyword evidence="3" id="KW-0680">Restriction system</keyword>
<dbReference type="REBASE" id="36352">
    <property type="entry name" value="M.MspSWAN1ORF1609P"/>
</dbReference>
<dbReference type="Proteomes" id="UP000009231">
    <property type="component" value="Chromosome"/>
</dbReference>